<accession>S4NXN9</accession>
<protein>
    <submittedName>
        <fullName evidence="2">Uncharacterized protein</fullName>
    </submittedName>
</protein>
<organism evidence="2">
    <name type="scientific">Pararge aegeria</name>
    <name type="common">speckled wood butterfly</name>
    <dbReference type="NCBI Taxonomy" id="116150"/>
    <lineage>
        <taxon>Eukaryota</taxon>
        <taxon>Metazoa</taxon>
        <taxon>Ecdysozoa</taxon>
        <taxon>Arthropoda</taxon>
        <taxon>Hexapoda</taxon>
        <taxon>Insecta</taxon>
        <taxon>Pterygota</taxon>
        <taxon>Neoptera</taxon>
        <taxon>Endopterygota</taxon>
        <taxon>Lepidoptera</taxon>
        <taxon>Glossata</taxon>
        <taxon>Ditrysia</taxon>
        <taxon>Papilionoidea</taxon>
        <taxon>Nymphalidae</taxon>
        <taxon>Satyrinae</taxon>
        <taxon>Satyrini</taxon>
        <taxon>Parargina</taxon>
        <taxon>Pararge</taxon>
    </lineage>
</organism>
<reference evidence="2" key="1">
    <citation type="journal article" date="2013" name="BMC Genomics">
        <title>Unscrambling butterfly oogenesis.</title>
        <authorList>
            <person name="Carter J.M."/>
            <person name="Baker S.C."/>
            <person name="Pink R."/>
            <person name="Carter D.R."/>
            <person name="Collins A."/>
            <person name="Tomlin J."/>
            <person name="Gibbs M."/>
            <person name="Breuker C.J."/>
        </authorList>
    </citation>
    <scope>NUCLEOTIDE SEQUENCE</scope>
    <source>
        <tissue evidence="2">Ovary</tissue>
    </source>
</reference>
<dbReference type="AlphaFoldDB" id="S4NXN9"/>
<sequence>MEFSSNLRSDLVYAQFRFEIDFVLKQINKNLILIQNNICDFLHMKWTTLYPPDLPRKVAQYISHSPFSLGEFKDGIYKITSTVESNLPISLMIPLIRKSGMYQVIDEHQNQTLWAEPITGILFKEHKWTHYSMVASWLPLINGTGIDPLTGRIVCPDTANTPITLIEQTEEYFPQALYTQGSLSGVIEDNAFYNSPATPSGDASLTFSWWSGWMQHIVVGFISIIISIIITPAVMKLLSACVLKGEELMEKTLHLRNNPRSQLIPKDF</sequence>
<name>S4NXN9_9NEOP</name>
<evidence type="ECO:0000313" key="2">
    <source>
        <dbReference type="EMBL" id="JAA78450.1"/>
    </source>
</evidence>
<proteinExistence type="predicted"/>
<feature type="transmembrane region" description="Helical" evidence="1">
    <location>
        <begin position="213"/>
        <end position="234"/>
    </location>
</feature>
<keyword evidence="1" id="KW-0812">Transmembrane</keyword>
<evidence type="ECO:0000256" key="1">
    <source>
        <dbReference type="SAM" id="Phobius"/>
    </source>
</evidence>
<reference evidence="2" key="2">
    <citation type="submission" date="2013-05" db="EMBL/GenBank/DDBJ databases">
        <authorList>
            <person name="Carter J.-M."/>
            <person name="Baker S.C."/>
            <person name="Pink R."/>
            <person name="Carter D.R.F."/>
            <person name="Collins A."/>
            <person name="Tomlin J."/>
            <person name="Gibbs M."/>
            <person name="Breuker C.J."/>
        </authorList>
    </citation>
    <scope>NUCLEOTIDE SEQUENCE</scope>
    <source>
        <tissue evidence="2">Ovary</tissue>
    </source>
</reference>
<dbReference type="EMBL" id="GAIX01014110">
    <property type="protein sequence ID" value="JAA78450.1"/>
    <property type="molecule type" value="Transcribed_RNA"/>
</dbReference>
<keyword evidence="1" id="KW-1133">Transmembrane helix</keyword>
<keyword evidence="1" id="KW-0472">Membrane</keyword>